<sequence>MTTAPLLSFDLDRTYPAPPERVWAAWTRADLLRRWACPDPDWRVSTCEVDPRAGGGYRLRFGPRPAGDAYSETATFAVFEPVERLVLDVLTSGEDMAERSRCTVLLRPVDGGTRLELTVEGLSDAQTAEQMRVGWQWCLEGIGEQLGAAV</sequence>
<dbReference type="Pfam" id="PF08327">
    <property type="entry name" value="AHSA1"/>
    <property type="match status" value="1"/>
</dbReference>
<evidence type="ECO:0000256" key="1">
    <source>
        <dbReference type="ARBA" id="ARBA00006817"/>
    </source>
</evidence>
<comment type="similarity">
    <text evidence="1">Belongs to the AHA1 family.</text>
</comment>
<feature type="domain" description="Activator of Hsp90 ATPase homologue 1/2-like C-terminal" evidence="2">
    <location>
        <begin position="17"/>
        <end position="144"/>
    </location>
</feature>
<reference evidence="3" key="1">
    <citation type="submission" date="2020-02" db="EMBL/GenBank/DDBJ databases">
        <authorList>
            <person name="Meier V. D."/>
        </authorList>
    </citation>
    <scope>NUCLEOTIDE SEQUENCE</scope>
    <source>
        <strain evidence="3">AVDCRST_MAG41</strain>
    </source>
</reference>
<organism evidence="3">
    <name type="scientific">uncultured Mycobacteriales bacterium</name>
    <dbReference type="NCBI Taxonomy" id="581187"/>
    <lineage>
        <taxon>Bacteria</taxon>
        <taxon>Bacillati</taxon>
        <taxon>Actinomycetota</taxon>
        <taxon>Actinomycetes</taxon>
        <taxon>Mycobacteriales</taxon>
        <taxon>environmental samples</taxon>
    </lineage>
</organism>
<dbReference type="AlphaFoldDB" id="A0A6J4JUQ6"/>
<protein>
    <submittedName>
        <fullName evidence="3">Ligand-binding SRPBCC domain protein family</fullName>
    </submittedName>
</protein>
<evidence type="ECO:0000259" key="2">
    <source>
        <dbReference type="Pfam" id="PF08327"/>
    </source>
</evidence>
<dbReference type="EMBL" id="CADCTP010000397">
    <property type="protein sequence ID" value="CAA9288096.1"/>
    <property type="molecule type" value="Genomic_DNA"/>
</dbReference>
<evidence type="ECO:0000313" key="3">
    <source>
        <dbReference type="EMBL" id="CAA9288096.1"/>
    </source>
</evidence>
<dbReference type="SUPFAM" id="SSF55961">
    <property type="entry name" value="Bet v1-like"/>
    <property type="match status" value="1"/>
</dbReference>
<gene>
    <name evidence="3" type="ORF">AVDCRST_MAG41-4167</name>
</gene>
<dbReference type="InterPro" id="IPR013538">
    <property type="entry name" value="ASHA1/2-like_C"/>
</dbReference>
<dbReference type="InterPro" id="IPR023393">
    <property type="entry name" value="START-like_dom_sf"/>
</dbReference>
<name>A0A6J4JUQ6_9ACTN</name>
<accession>A0A6J4JUQ6</accession>
<dbReference type="Gene3D" id="3.30.530.20">
    <property type="match status" value="1"/>
</dbReference>
<proteinExistence type="inferred from homology"/>